<dbReference type="RefSeq" id="XP_020016828.1">
    <property type="nucleotide sequence ID" value="XM_020161239.1"/>
</dbReference>
<accession>A0A8B7UAU6</accession>
<feature type="region of interest" description="Disordered" evidence="1">
    <location>
        <begin position="135"/>
        <end position="209"/>
    </location>
</feature>
<feature type="region of interest" description="Disordered" evidence="1">
    <location>
        <begin position="1"/>
        <end position="107"/>
    </location>
</feature>
<feature type="compositionally biased region" description="Low complexity" evidence="1">
    <location>
        <begin position="184"/>
        <end position="195"/>
    </location>
</feature>
<name>A0A8B7UAU6_CASCN</name>
<dbReference type="KEGG" id="ccan:109684720"/>
<dbReference type="AlphaFoldDB" id="A0A8B7UAU6"/>
<protein>
    <submittedName>
        <fullName evidence="2">Cuticle collagen 2C-like</fullName>
    </submittedName>
</protein>
<sequence>MPAANSAARIHKCGPWGPWSPCRPHSRGPRTQLPSQPGDPRACRWVPGDAPSTPARAPRVPLSLSVPGRRGRRPRREGEPGLGPPGTARGAHVSPQGGREAGGGCGRTSRTAWRLEAWAPGGGCEAGREVRQAGLGRGLQGSLGPARPAPPPSFATGGGRGRTAHAPAPRAPLPRGPHSHGAHRPAAGALPAALATYRGDRAGTGGPPG</sequence>
<gene>
    <name evidence="2" type="primary">LOC109684720</name>
</gene>
<organism evidence="2">
    <name type="scientific">Castor canadensis</name>
    <name type="common">American beaver</name>
    <dbReference type="NCBI Taxonomy" id="51338"/>
    <lineage>
        <taxon>Eukaryota</taxon>
        <taxon>Metazoa</taxon>
        <taxon>Chordata</taxon>
        <taxon>Craniata</taxon>
        <taxon>Vertebrata</taxon>
        <taxon>Euteleostomi</taxon>
        <taxon>Mammalia</taxon>
        <taxon>Eutheria</taxon>
        <taxon>Euarchontoglires</taxon>
        <taxon>Glires</taxon>
        <taxon>Rodentia</taxon>
        <taxon>Castorimorpha</taxon>
        <taxon>Castoridae</taxon>
        <taxon>Castor</taxon>
    </lineage>
</organism>
<proteinExistence type="predicted"/>
<evidence type="ECO:0000256" key="1">
    <source>
        <dbReference type="SAM" id="MobiDB-lite"/>
    </source>
</evidence>
<reference evidence="2" key="1">
    <citation type="submission" date="2025-08" db="UniProtKB">
        <authorList>
            <consortium name="RefSeq"/>
        </authorList>
    </citation>
    <scope>IDENTIFICATION</scope>
    <source>
        <tissue evidence="2">Leukocyte</tissue>
    </source>
</reference>
<evidence type="ECO:0000313" key="2">
    <source>
        <dbReference type="RefSeq" id="XP_020016828.1"/>
    </source>
</evidence>